<dbReference type="Proteomes" id="UP000558475">
    <property type="component" value="Unassembled WGS sequence"/>
</dbReference>
<comment type="caution">
    <text evidence="1">The sequence shown here is derived from an EMBL/GenBank/DDBJ whole genome shotgun (WGS) entry which is preliminary data.</text>
</comment>
<name>A0A7X6FSN3_9HYPH</name>
<gene>
    <name evidence="1" type="ORF">HGG76_07630</name>
</gene>
<dbReference type="AlphaFoldDB" id="A0A7X6FSN3"/>
<evidence type="ECO:0000313" key="1">
    <source>
        <dbReference type="EMBL" id="NKW09583.1"/>
    </source>
</evidence>
<dbReference type="EMBL" id="JAAXZB010000001">
    <property type="protein sequence ID" value="NKW09583.1"/>
    <property type="molecule type" value="Genomic_DNA"/>
</dbReference>
<evidence type="ECO:0000313" key="2">
    <source>
        <dbReference type="Proteomes" id="UP000558475"/>
    </source>
</evidence>
<sequence length="138" mass="15442">MKLRFFRRKTGTQDHGIEPEKAPLSHILCPEICAILSVPAFQTMFIGRLMCALRFADIVVSRNNQHRGGQADHHFAAEGKIVLDIRAVHADIAGMNDEIGIFTGEPVFKGCQFSTKCALWRPRCVSEICMTRTIPSFP</sequence>
<accession>A0A7X6FSN3</accession>
<proteinExistence type="predicted"/>
<protein>
    <submittedName>
        <fullName evidence="1">Uncharacterized protein</fullName>
    </submittedName>
</protein>
<reference evidence="1 2" key="1">
    <citation type="submission" date="2020-04" db="EMBL/GenBank/DDBJ databases">
        <title>Whole genome sequencing of clinical and environmental type strains of Ochrobactrum.</title>
        <authorList>
            <person name="Dharne M."/>
        </authorList>
    </citation>
    <scope>NUCLEOTIDE SEQUENCE [LARGE SCALE GENOMIC DNA]</scope>
    <source>
        <strain evidence="1 2">DSM 13340</strain>
    </source>
</reference>
<organism evidence="1 2">
    <name type="scientific">Brucella tritici</name>
    <dbReference type="NCBI Taxonomy" id="94626"/>
    <lineage>
        <taxon>Bacteria</taxon>
        <taxon>Pseudomonadati</taxon>
        <taxon>Pseudomonadota</taxon>
        <taxon>Alphaproteobacteria</taxon>
        <taxon>Hyphomicrobiales</taxon>
        <taxon>Brucellaceae</taxon>
        <taxon>Brucella/Ochrobactrum group</taxon>
        <taxon>Brucella</taxon>
    </lineage>
</organism>